<evidence type="ECO:0000256" key="4">
    <source>
        <dbReference type="ARBA" id="ARBA00023136"/>
    </source>
</evidence>
<dbReference type="GO" id="GO:0046677">
    <property type="term" value="P:response to antibiotic"/>
    <property type="evidence" value="ECO:0007669"/>
    <property type="project" value="UniProtKB-KW"/>
</dbReference>
<organism evidence="9 10">
    <name type="scientific">Corynebacterium sphenisci DSM 44792</name>
    <dbReference type="NCBI Taxonomy" id="1437874"/>
    <lineage>
        <taxon>Bacteria</taxon>
        <taxon>Bacillati</taxon>
        <taxon>Actinomycetota</taxon>
        <taxon>Actinomycetes</taxon>
        <taxon>Mycobacteriales</taxon>
        <taxon>Corynebacteriaceae</taxon>
        <taxon>Corynebacterium</taxon>
    </lineage>
</organism>
<feature type="transmembrane region" description="Helical" evidence="7">
    <location>
        <begin position="79"/>
        <end position="99"/>
    </location>
</feature>
<feature type="transmembrane region" description="Helical" evidence="7">
    <location>
        <begin position="183"/>
        <end position="204"/>
    </location>
</feature>
<evidence type="ECO:0000259" key="8">
    <source>
        <dbReference type="Pfam" id="PF12698"/>
    </source>
</evidence>
<dbReference type="PIRSF" id="PIRSF006648">
    <property type="entry name" value="DrrB"/>
    <property type="match status" value="1"/>
</dbReference>
<keyword evidence="5" id="KW-0046">Antibiotic resistance</keyword>
<accession>A0A1L7CY47</accession>
<feature type="transmembrane region" description="Helical" evidence="7">
    <location>
        <begin position="238"/>
        <end position="259"/>
    </location>
</feature>
<dbReference type="PANTHER" id="PTHR43229:SF2">
    <property type="entry name" value="NODULATION PROTEIN J"/>
    <property type="match status" value="1"/>
</dbReference>
<evidence type="ECO:0000256" key="2">
    <source>
        <dbReference type="ARBA" id="ARBA00022692"/>
    </source>
</evidence>
<evidence type="ECO:0000256" key="7">
    <source>
        <dbReference type="SAM" id="Phobius"/>
    </source>
</evidence>
<dbReference type="RefSeq" id="WP_075691983.1">
    <property type="nucleotide sequence ID" value="NZ_CP009248.1"/>
</dbReference>
<keyword evidence="10" id="KW-1185">Reference proteome</keyword>
<dbReference type="GO" id="GO:0140359">
    <property type="term" value="F:ABC-type transporter activity"/>
    <property type="evidence" value="ECO:0007669"/>
    <property type="project" value="InterPro"/>
</dbReference>
<feature type="compositionally biased region" description="Polar residues" evidence="6">
    <location>
        <begin position="1"/>
        <end position="10"/>
    </location>
</feature>
<dbReference type="GO" id="GO:0043190">
    <property type="term" value="C:ATP-binding cassette (ABC) transporter complex"/>
    <property type="evidence" value="ECO:0007669"/>
    <property type="project" value="InterPro"/>
</dbReference>
<protein>
    <submittedName>
        <fullName evidence="9">Multidrug ABC transporter permease</fullName>
    </submittedName>
</protein>
<dbReference type="STRING" id="1437874.CSPHI_06435"/>
<evidence type="ECO:0000313" key="9">
    <source>
        <dbReference type="EMBL" id="APT90742.1"/>
    </source>
</evidence>
<name>A0A1L7CY47_9CORY</name>
<dbReference type="Pfam" id="PF12698">
    <property type="entry name" value="ABC2_membrane_3"/>
    <property type="match status" value="1"/>
</dbReference>
<reference evidence="9 10" key="1">
    <citation type="submission" date="2014-08" db="EMBL/GenBank/DDBJ databases">
        <title>Complete genome sequence of Corynebacterium sphenisci CECT 5990(T) (=DSM 44792(T)), isolated from healthy wild penguins.</title>
        <authorList>
            <person name="Ruckert C."/>
            <person name="Albersmeier A."/>
            <person name="Winkler A."/>
            <person name="Kalinowski J."/>
        </authorList>
    </citation>
    <scope>NUCLEOTIDE SEQUENCE [LARGE SCALE GENOMIC DNA]</scope>
    <source>
        <strain evidence="9 10">DSM 44792</strain>
    </source>
</reference>
<feature type="region of interest" description="Disordered" evidence="6">
    <location>
        <begin position="1"/>
        <end position="20"/>
    </location>
</feature>
<dbReference type="KEGG" id="csph:CSPHI_06435"/>
<sequence length="266" mass="27194">MAESPETTSRFPRGTFAPNPGAAPMRRVLVAQTRMETALILRHGEQALLSMVIPLALLVGFTVVPVLDVAEPIDAVYPMVLAVSAMSAGFTGQAIAVGFDRRYGALKRVGASGLPRWAIIAGKVGAVGVVVAIQFALMTATAIALGFRAGPGAMALVLAATLLATASFATMGLLMGGTLGAELILALANLIWFLLLGAATLVAVGPELPGPLAAALDLLPSVAATRLLTGILDGGDTAVPLLVLLAWGLLCGWAATRLFRFEASGE</sequence>
<evidence type="ECO:0000256" key="5">
    <source>
        <dbReference type="ARBA" id="ARBA00023251"/>
    </source>
</evidence>
<feature type="transmembrane region" description="Helical" evidence="7">
    <location>
        <begin position="120"/>
        <end position="147"/>
    </location>
</feature>
<keyword evidence="4 7" id="KW-0472">Membrane</keyword>
<keyword evidence="2 7" id="KW-0812">Transmembrane</keyword>
<gene>
    <name evidence="9" type="ORF">CSPHI_06435</name>
</gene>
<dbReference type="AlphaFoldDB" id="A0A1L7CY47"/>
<dbReference type="InterPro" id="IPR051784">
    <property type="entry name" value="Nod_factor_ABC_transporter"/>
</dbReference>
<dbReference type="EMBL" id="CP009248">
    <property type="protein sequence ID" value="APT90742.1"/>
    <property type="molecule type" value="Genomic_DNA"/>
</dbReference>
<feature type="transmembrane region" description="Helical" evidence="7">
    <location>
        <begin position="153"/>
        <end position="176"/>
    </location>
</feature>
<dbReference type="InterPro" id="IPR013525">
    <property type="entry name" value="ABC2_TM"/>
</dbReference>
<feature type="transmembrane region" description="Helical" evidence="7">
    <location>
        <begin position="47"/>
        <end position="67"/>
    </location>
</feature>
<proteinExistence type="predicted"/>
<dbReference type="InterPro" id="IPR000412">
    <property type="entry name" value="ABC_2_transport"/>
</dbReference>
<comment type="subcellular location">
    <subcellularLocation>
        <location evidence="1">Membrane</location>
        <topology evidence="1">Multi-pass membrane protein</topology>
    </subcellularLocation>
</comment>
<evidence type="ECO:0000256" key="6">
    <source>
        <dbReference type="SAM" id="MobiDB-lite"/>
    </source>
</evidence>
<evidence type="ECO:0000256" key="3">
    <source>
        <dbReference type="ARBA" id="ARBA00022989"/>
    </source>
</evidence>
<dbReference type="PANTHER" id="PTHR43229">
    <property type="entry name" value="NODULATION PROTEIN J"/>
    <property type="match status" value="1"/>
</dbReference>
<evidence type="ECO:0000313" key="10">
    <source>
        <dbReference type="Proteomes" id="UP000185469"/>
    </source>
</evidence>
<keyword evidence="3 7" id="KW-1133">Transmembrane helix</keyword>
<evidence type="ECO:0000256" key="1">
    <source>
        <dbReference type="ARBA" id="ARBA00004141"/>
    </source>
</evidence>
<dbReference type="Proteomes" id="UP000185469">
    <property type="component" value="Chromosome"/>
</dbReference>
<feature type="domain" description="ABC-2 type transporter transmembrane" evidence="8">
    <location>
        <begin position="76"/>
        <end position="256"/>
    </location>
</feature>